<evidence type="ECO:0000313" key="2">
    <source>
        <dbReference type="EMBL" id="OLQ09649.1"/>
    </source>
</evidence>
<accession>A0A1Q9EQD7</accession>
<dbReference type="PROSITE" id="PS50005">
    <property type="entry name" value="TPR"/>
    <property type="match status" value="1"/>
</dbReference>
<dbReference type="InterPro" id="IPR019734">
    <property type="entry name" value="TPR_rpt"/>
</dbReference>
<sequence>MFMETLVAPWSSMRRVMDWQSVEQITLVDGLKQLRSSRTQFNLANLYLQSQRLDEALAAYRRSVAADPLVRSIFHLQSVVLQSFTLRERGTPSCEQQHPTNGRETTAFVAPTPCLVAALGRRFHTTIFAAAPHTACCAALRLCLFPSSSRGCWGLRLYPSLRACLERARGGR</sequence>
<dbReference type="SMART" id="SM00028">
    <property type="entry name" value="TPR"/>
    <property type="match status" value="1"/>
</dbReference>
<reference evidence="2 3" key="1">
    <citation type="submission" date="2016-02" db="EMBL/GenBank/DDBJ databases">
        <title>Genome analysis of coral dinoflagellate symbionts highlights evolutionary adaptations to a symbiotic lifestyle.</title>
        <authorList>
            <person name="Aranda M."/>
            <person name="Li Y."/>
            <person name="Liew Y.J."/>
            <person name="Baumgarten S."/>
            <person name="Simakov O."/>
            <person name="Wilson M."/>
            <person name="Piel J."/>
            <person name="Ashoor H."/>
            <person name="Bougouffa S."/>
            <person name="Bajic V.B."/>
            <person name="Ryu T."/>
            <person name="Ravasi T."/>
            <person name="Bayer T."/>
            <person name="Micklem G."/>
            <person name="Kim H."/>
            <person name="Bhak J."/>
            <person name="Lajeunesse T.C."/>
            <person name="Voolstra C.R."/>
        </authorList>
    </citation>
    <scope>NUCLEOTIDE SEQUENCE [LARGE SCALE GENOMIC DNA]</scope>
    <source>
        <strain evidence="2 3">CCMP2467</strain>
    </source>
</reference>
<dbReference type="SUPFAM" id="SSF48452">
    <property type="entry name" value="TPR-like"/>
    <property type="match status" value="1"/>
</dbReference>
<dbReference type="Proteomes" id="UP000186817">
    <property type="component" value="Unassembled WGS sequence"/>
</dbReference>
<dbReference type="InterPro" id="IPR011990">
    <property type="entry name" value="TPR-like_helical_dom_sf"/>
</dbReference>
<name>A0A1Q9EQD7_SYMMI</name>
<feature type="repeat" description="TPR" evidence="1">
    <location>
        <begin position="37"/>
        <end position="70"/>
    </location>
</feature>
<keyword evidence="3" id="KW-1185">Reference proteome</keyword>
<protein>
    <submittedName>
        <fullName evidence="2">Uncharacterized protein</fullName>
    </submittedName>
</protein>
<comment type="caution">
    <text evidence="2">The sequence shown here is derived from an EMBL/GenBank/DDBJ whole genome shotgun (WGS) entry which is preliminary data.</text>
</comment>
<keyword evidence="1" id="KW-0802">TPR repeat</keyword>
<organism evidence="2 3">
    <name type="scientific">Symbiodinium microadriaticum</name>
    <name type="common">Dinoflagellate</name>
    <name type="synonym">Zooxanthella microadriatica</name>
    <dbReference type="NCBI Taxonomy" id="2951"/>
    <lineage>
        <taxon>Eukaryota</taxon>
        <taxon>Sar</taxon>
        <taxon>Alveolata</taxon>
        <taxon>Dinophyceae</taxon>
        <taxon>Suessiales</taxon>
        <taxon>Symbiodiniaceae</taxon>
        <taxon>Symbiodinium</taxon>
    </lineage>
</organism>
<dbReference type="EMBL" id="LSRX01000093">
    <property type="protein sequence ID" value="OLQ09649.1"/>
    <property type="molecule type" value="Genomic_DNA"/>
</dbReference>
<proteinExistence type="predicted"/>
<evidence type="ECO:0000256" key="1">
    <source>
        <dbReference type="PROSITE-ProRule" id="PRU00339"/>
    </source>
</evidence>
<evidence type="ECO:0000313" key="3">
    <source>
        <dbReference type="Proteomes" id="UP000186817"/>
    </source>
</evidence>
<dbReference type="Gene3D" id="1.25.40.10">
    <property type="entry name" value="Tetratricopeptide repeat domain"/>
    <property type="match status" value="1"/>
</dbReference>
<dbReference type="AlphaFoldDB" id="A0A1Q9EQD7"/>
<gene>
    <name evidence="2" type="ORF">AK812_SmicGene6709</name>
</gene>